<evidence type="ECO:0000313" key="1">
    <source>
        <dbReference type="EMBL" id="KAG5445256.1"/>
    </source>
</evidence>
<proteinExistence type="predicted"/>
<dbReference type="Proteomes" id="UP000286415">
    <property type="component" value="Unassembled WGS sequence"/>
</dbReference>
<dbReference type="AlphaFoldDB" id="A0A3R7CHG6"/>
<feature type="non-terminal residue" evidence="1">
    <location>
        <position position="102"/>
    </location>
</feature>
<name>A0A3R7CHG6_CLOSI</name>
<dbReference type="InParanoid" id="A0A3R7CHG6"/>
<keyword evidence="2" id="KW-1185">Reference proteome</keyword>
<reference evidence="1 2" key="2">
    <citation type="journal article" date="2021" name="Genomics">
        <title>High-quality reference genome for Clonorchis sinensis.</title>
        <authorList>
            <person name="Young N.D."/>
            <person name="Stroehlein A.J."/>
            <person name="Kinkar L."/>
            <person name="Wang T."/>
            <person name="Sohn W.M."/>
            <person name="Chang B.C.H."/>
            <person name="Kaur P."/>
            <person name="Weisz D."/>
            <person name="Dudchenko O."/>
            <person name="Aiden E.L."/>
            <person name="Korhonen P.K."/>
            <person name="Gasser R.B."/>
        </authorList>
    </citation>
    <scope>NUCLEOTIDE SEQUENCE [LARGE SCALE GENOMIC DNA]</scope>
    <source>
        <strain evidence="1">Cs-k2</strain>
    </source>
</reference>
<dbReference type="EMBL" id="NIRI02000056">
    <property type="protein sequence ID" value="KAG5445256.1"/>
    <property type="molecule type" value="Genomic_DNA"/>
</dbReference>
<comment type="caution">
    <text evidence="1">The sequence shown here is derived from an EMBL/GenBank/DDBJ whole genome shotgun (WGS) entry which is preliminary data.</text>
</comment>
<reference evidence="1 2" key="1">
    <citation type="journal article" date="2018" name="Biotechnol. Adv.">
        <title>Improved genomic resources and new bioinformatic workflow for the carcinogenic parasite Clonorchis sinensis: Biotechnological implications.</title>
        <authorList>
            <person name="Wang D."/>
            <person name="Korhonen P.K."/>
            <person name="Gasser R.B."/>
            <person name="Young N.D."/>
        </authorList>
    </citation>
    <scope>NUCLEOTIDE SEQUENCE [LARGE SCALE GENOMIC DNA]</scope>
    <source>
        <strain evidence="1">Cs-k2</strain>
    </source>
</reference>
<organism evidence="1 2">
    <name type="scientific">Clonorchis sinensis</name>
    <name type="common">Chinese liver fluke</name>
    <dbReference type="NCBI Taxonomy" id="79923"/>
    <lineage>
        <taxon>Eukaryota</taxon>
        <taxon>Metazoa</taxon>
        <taxon>Spiralia</taxon>
        <taxon>Lophotrochozoa</taxon>
        <taxon>Platyhelminthes</taxon>
        <taxon>Trematoda</taxon>
        <taxon>Digenea</taxon>
        <taxon>Opisthorchiida</taxon>
        <taxon>Opisthorchiata</taxon>
        <taxon>Opisthorchiidae</taxon>
        <taxon>Clonorchis</taxon>
    </lineage>
</organism>
<sequence>MQLPGNITNERFSWIPVLDKIEMDFGVRSNGTSSDSHHSFEQSSSYPGSSLAVRIPWRCRRFNIGHLRCEASDLTLLHQHMFDASEFSSLNRRECSHLSAEI</sequence>
<evidence type="ECO:0000313" key="2">
    <source>
        <dbReference type="Proteomes" id="UP000286415"/>
    </source>
</evidence>
<protein>
    <submittedName>
        <fullName evidence="1">Uncharacterized protein</fullName>
    </submittedName>
</protein>
<gene>
    <name evidence="1" type="ORF">CSKR_110444</name>
</gene>
<accession>A0A3R7CHG6</accession>